<evidence type="ECO:0000313" key="2">
    <source>
        <dbReference type="Proteomes" id="UP000275676"/>
    </source>
</evidence>
<gene>
    <name evidence="1" type="ORF">NCTC10047_00389</name>
</gene>
<name>A0A447QX64_SALER</name>
<dbReference type="AlphaFoldDB" id="A0A447QX64"/>
<dbReference type="EMBL" id="LR134156">
    <property type="protein sequence ID" value="VEA74600.1"/>
    <property type="molecule type" value="Genomic_DNA"/>
</dbReference>
<evidence type="ECO:0000313" key="1">
    <source>
        <dbReference type="EMBL" id="VEA74600.1"/>
    </source>
</evidence>
<sequence length="73" mass="8470">MHQFDIVVSVVTVNGQFQRLDTATASRYQRYDRATQTRGQSVDINTNLLFFGNIQHVERDNTGDTQLQQLQRQ</sequence>
<organism evidence="1 2">
    <name type="scientific">Salmonella enterica subsp. arizonae</name>
    <dbReference type="NCBI Taxonomy" id="59203"/>
    <lineage>
        <taxon>Bacteria</taxon>
        <taxon>Pseudomonadati</taxon>
        <taxon>Pseudomonadota</taxon>
        <taxon>Gammaproteobacteria</taxon>
        <taxon>Enterobacterales</taxon>
        <taxon>Enterobacteriaceae</taxon>
        <taxon>Salmonella</taxon>
    </lineage>
</organism>
<proteinExistence type="predicted"/>
<dbReference type="Proteomes" id="UP000275676">
    <property type="component" value="Chromosome"/>
</dbReference>
<reference evidence="1 2" key="1">
    <citation type="submission" date="2018-12" db="EMBL/GenBank/DDBJ databases">
        <authorList>
            <consortium name="Pathogen Informatics"/>
        </authorList>
    </citation>
    <scope>NUCLEOTIDE SEQUENCE [LARGE SCALE GENOMIC DNA]</scope>
    <source>
        <strain evidence="1 2">NCTC10047</strain>
    </source>
</reference>
<accession>A0A447QX64</accession>
<protein>
    <submittedName>
        <fullName evidence="1">Uncharacterized protein</fullName>
    </submittedName>
</protein>